<name>A0ABR8NA11_9ACTN</name>
<reference evidence="2 3" key="1">
    <citation type="submission" date="2020-09" db="EMBL/GenBank/DDBJ databases">
        <title>novel species in genus Nocardioides.</title>
        <authorList>
            <person name="Zhang G."/>
        </authorList>
    </citation>
    <scope>NUCLEOTIDE SEQUENCE [LARGE SCALE GENOMIC DNA]</scope>
    <source>
        <strain evidence="2 3">KCTC 39551</strain>
    </source>
</reference>
<dbReference type="InterPro" id="IPR025248">
    <property type="entry name" value="DUF4007"/>
</dbReference>
<evidence type="ECO:0000313" key="2">
    <source>
        <dbReference type="EMBL" id="MBD3923299.1"/>
    </source>
</evidence>
<sequence>MRLDESCEPVFARHETFHPRYGWVKKGFDASSDPNIFTKDAAVVRMGVGKNMVKSIRHWSLAFKILQALRVNGQRTPILQPTSIGAALFDDEVGADPYMELPGTSWLLHWWLLAPLSQAPVWWVTFNEFAGIEFTEEELVAFISDRLEGFGKPNASSLKKDVSVLLRMYSSGHATRATFEDKIDSPFRELSLIQPSTSNSGAYRFLVGPKATLPPLIFAAAVIDFTLRAGSEDRIVSMSRALVEPGSPGRAFRLTDSAAHELLEEAAVTSNAVQLRMSNGMPQLSMSEHPRDVMHRLLSDHYGQFGATFDVGSNAVSGVA</sequence>
<keyword evidence="3" id="KW-1185">Reference proteome</keyword>
<dbReference type="RefSeq" id="WP_191193185.1">
    <property type="nucleotide sequence ID" value="NZ_JACXYZ010000001.1"/>
</dbReference>
<dbReference type="Pfam" id="PF13182">
    <property type="entry name" value="DUF4007"/>
    <property type="match status" value="1"/>
</dbReference>
<accession>A0ABR8NA11</accession>
<evidence type="ECO:0000259" key="1">
    <source>
        <dbReference type="Pfam" id="PF13182"/>
    </source>
</evidence>
<dbReference type="EMBL" id="JACXYZ010000001">
    <property type="protein sequence ID" value="MBD3923299.1"/>
    <property type="molecule type" value="Genomic_DNA"/>
</dbReference>
<evidence type="ECO:0000313" key="3">
    <source>
        <dbReference type="Proteomes" id="UP000618818"/>
    </source>
</evidence>
<proteinExistence type="predicted"/>
<dbReference type="Proteomes" id="UP000618818">
    <property type="component" value="Unassembled WGS sequence"/>
</dbReference>
<gene>
    <name evidence="2" type="ORF">IEZ26_01590</name>
</gene>
<organism evidence="2 3">
    <name type="scientific">Nocardioides cavernae</name>
    <dbReference type="NCBI Taxonomy" id="1921566"/>
    <lineage>
        <taxon>Bacteria</taxon>
        <taxon>Bacillati</taxon>
        <taxon>Actinomycetota</taxon>
        <taxon>Actinomycetes</taxon>
        <taxon>Propionibacteriales</taxon>
        <taxon>Nocardioidaceae</taxon>
        <taxon>Nocardioides</taxon>
    </lineage>
</organism>
<feature type="domain" description="DUF4007" evidence="1">
    <location>
        <begin position="11"/>
        <end position="302"/>
    </location>
</feature>
<protein>
    <submittedName>
        <fullName evidence="2">DUF4007 family protein</fullName>
    </submittedName>
</protein>
<comment type="caution">
    <text evidence="2">The sequence shown here is derived from an EMBL/GenBank/DDBJ whole genome shotgun (WGS) entry which is preliminary data.</text>
</comment>